<feature type="region of interest" description="Disordered" evidence="1">
    <location>
        <begin position="18"/>
        <end position="38"/>
    </location>
</feature>
<reference evidence="3" key="1">
    <citation type="submission" date="2015-09" db="EMBL/GenBank/DDBJ databases">
        <authorList>
            <person name="Fill T.P."/>
            <person name="Baretta J.F."/>
            <person name="de Almeida L.G."/>
            <person name="Rocha M."/>
            <person name="de Souza D.H."/>
            <person name="Malavazi I."/>
            <person name="Cerdeira L.T."/>
            <person name="Hong H."/>
            <person name="Samborskyy M."/>
            <person name="de Vasconcelos A.T."/>
            <person name="Leadlay P."/>
            <person name="Rodrigues-Filho E."/>
        </authorList>
    </citation>
    <scope>NUCLEOTIDE SEQUENCE [LARGE SCALE GENOMIC DNA]</scope>
    <source>
        <strain evidence="3">LaBioMMi 136</strain>
    </source>
</reference>
<comment type="caution">
    <text evidence="2">The sequence shown here is derived from an EMBL/GenBank/DDBJ whole genome shotgun (WGS) entry which is preliminary data.</text>
</comment>
<protein>
    <submittedName>
        <fullName evidence="2">Uncharacterized protein</fullName>
    </submittedName>
</protein>
<evidence type="ECO:0000313" key="3">
    <source>
        <dbReference type="Proteomes" id="UP000190744"/>
    </source>
</evidence>
<dbReference type="AlphaFoldDB" id="A0A1S9RVY2"/>
<feature type="compositionally biased region" description="Polar residues" evidence="1">
    <location>
        <begin position="27"/>
        <end position="37"/>
    </location>
</feature>
<sequence>MPKIETLRPSLWRLRQPTHVRALSGPADQSTSTSSSPRELVAIIPNNPGVLMHRIAIRPHHSPNFVRLHQEGWAGPLFKKHVSEGIRSFKGSVMVVKEEDTRGLL</sequence>
<proteinExistence type="predicted"/>
<organism evidence="2 3">
    <name type="scientific">Penicillium brasilianum</name>
    <dbReference type="NCBI Taxonomy" id="104259"/>
    <lineage>
        <taxon>Eukaryota</taxon>
        <taxon>Fungi</taxon>
        <taxon>Dikarya</taxon>
        <taxon>Ascomycota</taxon>
        <taxon>Pezizomycotina</taxon>
        <taxon>Eurotiomycetes</taxon>
        <taxon>Eurotiomycetidae</taxon>
        <taxon>Eurotiales</taxon>
        <taxon>Aspergillaceae</taxon>
        <taxon>Penicillium</taxon>
    </lineage>
</organism>
<gene>
    <name evidence="2" type="ORF">PEBR_07391</name>
</gene>
<accession>A0A1S9RVY2</accession>
<evidence type="ECO:0000256" key="1">
    <source>
        <dbReference type="SAM" id="MobiDB-lite"/>
    </source>
</evidence>
<evidence type="ECO:0000313" key="2">
    <source>
        <dbReference type="EMBL" id="OOQ89655.1"/>
    </source>
</evidence>
<dbReference type="Gene3D" id="3.30.70.1060">
    <property type="entry name" value="Dimeric alpha+beta barrel"/>
    <property type="match status" value="1"/>
</dbReference>
<dbReference type="EMBL" id="LJBN01000104">
    <property type="protein sequence ID" value="OOQ89655.1"/>
    <property type="molecule type" value="Genomic_DNA"/>
</dbReference>
<dbReference type="Proteomes" id="UP000190744">
    <property type="component" value="Unassembled WGS sequence"/>
</dbReference>
<name>A0A1S9RVY2_PENBI</name>